<feature type="transmembrane region" description="Helical" evidence="1">
    <location>
        <begin position="14"/>
        <end position="33"/>
    </location>
</feature>
<comment type="caution">
    <text evidence="2">The sequence shown here is derived from an EMBL/GenBank/DDBJ whole genome shotgun (WGS) entry which is preliminary data.</text>
</comment>
<evidence type="ECO:0000313" key="2">
    <source>
        <dbReference type="EMBL" id="KAF9064812.1"/>
    </source>
</evidence>
<protein>
    <submittedName>
        <fullName evidence="2">Uncharacterized protein</fullName>
    </submittedName>
</protein>
<dbReference type="Gene3D" id="3.60.21.10">
    <property type="match status" value="1"/>
</dbReference>
<gene>
    <name evidence="2" type="ORF">BDP27DRAFT_1333002</name>
</gene>
<accession>A0A9P5PLN8</accession>
<organism evidence="2 3">
    <name type="scientific">Rhodocollybia butyracea</name>
    <dbReference type="NCBI Taxonomy" id="206335"/>
    <lineage>
        <taxon>Eukaryota</taxon>
        <taxon>Fungi</taxon>
        <taxon>Dikarya</taxon>
        <taxon>Basidiomycota</taxon>
        <taxon>Agaricomycotina</taxon>
        <taxon>Agaricomycetes</taxon>
        <taxon>Agaricomycetidae</taxon>
        <taxon>Agaricales</taxon>
        <taxon>Marasmiineae</taxon>
        <taxon>Omphalotaceae</taxon>
        <taxon>Rhodocollybia</taxon>
    </lineage>
</organism>
<dbReference type="AlphaFoldDB" id="A0A9P5PLN8"/>
<evidence type="ECO:0000256" key="1">
    <source>
        <dbReference type="SAM" id="Phobius"/>
    </source>
</evidence>
<keyword evidence="1" id="KW-0472">Membrane</keyword>
<name>A0A9P5PLN8_9AGAR</name>
<dbReference type="OrthoDB" id="1930084at2759"/>
<evidence type="ECO:0000313" key="3">
    <source>
        <dbReference type="Proteomes" id="UP000772434"/>
    </source>
</evidence>
<reference evidence="2" key="1">
    <citation type="submission" date="2020-11" db="EMBL/GenBank/DDBJ databases">
        <authorList>
            <consortium name="DOE Joint Genome Institute"/>
            <person name="Ahrendt S."/>
            <person name="Riley R."/>
            <person name="Andreopoulos W."/>
            <person name="Labutti K."/>
            <person name="Pangilinan J."/>
            <person name="Ruiz-Duenas F.J."/>
            <person name="Barrasa J.M."/>
            <person name="Sanchez-Garcia M."/>
            <person name="Camarero S."/>
            <person name="Miyauchi S."/>
            <person name="Serrano A."/>
            <person name="Linde D."/>
            <person name="Babiker R."/>
            <person name="Drula E."/>
            <person name="Ayuso-Fernandez I."/>
            <person name="Pacheco R."/>
            <person name="Padilla G."/>
            <person name="Ferreira P."/>
            <person name="Barriuso J."/>
            <person name="Kellner H."/>
            <person name="Castanera R."/>
            <person name="Alfaro M."/>
            <person name="Ramirez L."/>
            <person name="Pisabarro A.G."/>
            <person name="Kuo A."/>
            <person name="Tritt A."/>
            <person name="Lipzen A."/>
            <person name="He G."/>
            <person name="Yan M."/>
            <person name="Ng V."/>
            <person name="Cullen D."/>
            <person name="Martin F."/>
            <person name="Rosso M.-N."/>
            <person name="Henrissat B."/>
            <person name="Hibbett D."/>
            <person name="Martinez A.T."/>
            <person name="Grigoriev I.V."/>
        </authorList>
    </citation>
    <scope>NUCLEOTIDE SEQUENCE</scope>
    <source>
        <strain evidence="2">AH 40177</strain>
    </source>
</reference>
<keyword evidence="1" id="KW-0812">Transmembrane</keyword>
<dbReference type="Proteomes" id="UP000772434">
    <property type="component" value="Unassembled WGS sequence"/>
</dbReference>
<proteinExistence type="predicted"/>
<keyword evidence="1" id="KW-1133">Transmembrane helix</keyword>
<dbReference type="SUPFAM" id="SSF56300">
    <property type="entry name" value="Metallo-dependent phosphatases"/>
    <property type="match status" value="1"/>
</dbReference>
<dbReference type="EMBL" id="JADNRY010000115">
    <property type="protein sequence ID" value="KAF9064812.1"/>
    <property type="molecule type" value="Genomic_DNA"/>
</dbReference>
<dbReference type="InterPro" id="IPR029052">
    <property type="entry name" value="Metallo-depent_PP-like"/>
</dbReference>
<keyword evidence="3" id="KW-1185">Reference proteome</keyword>
<sequence>MLRILVRLFFLPHYVQLIFSFLLGLFCDLLWILTRTSPDSQNNGGVLSTFGPDVVSRFLQKHDMDLIINKIVELIRLEH</sequence>